<dbReference type="EMBL" id="BGZK01000075">
    <property type="protein sequence ID" value="GBP15947.1"/>
    <property type="molecule type" value="Genomic_DNA"/>
</dbReference>
<keyword evidence="2" id="KW-1185">Reference proteome</keyword>
<dbReference type="Proteomes" id="UP000299102">
    <property type="component" value="Unassembled WGS sequence"/>
</dbReference>
<accession>A0A4C1TPP5</accession>
<comment type="caution">
    <text evidence="1">The sequence shown here is derived from an EMBL/GenBank/DDBJ whole genome shotgun (WGS) entry which is preliminary data.</text>
</comment>
<organism evidence="1 2">
    <name type="scientific">Eumeta variegata</name>
    <name type="common">Bagworm moth</name>
    <name type="synonym">Eumeta japonica</name>
    <dbReference type="NCBI Taxonomy" id="151549"/>
    <lineage>
        <taxon>Eukaryota</taxon>
        <taxon>Metazoa</taxon>
        <taxon>Ecdysozoa</taxon>
        <taxon>Arthropoda</taxon>
        <taxon>Hexapoda</taxon>
        <taxon>Insecta</taxon>
        <taxon>Pterygota</taxon>
        <taxon>Neoptera</taxon>
        <taxon>Endopterygota</taxon>
        <taxon>Lepidoptera</taxon>
        <taxon>Glossata</taxon>
        <taxon>Ditrysia</taxon>
        <taxon>Tineoidea</taxon>
        <taxon>Psychidae</taxon>
        <taxon>Oiketicinae</taxon>
        <taxon>Eumeta</taxon>
    </lineage>
</organism>
<protein>
    <submittedName>
        <fullName evidence="1">Uncharacterized protein</fullName>
    </submittedName>
</protein>
<name>A0A4C1TPP5_EUMVA</name>
<sequence>MRYHTLTDYKILAVPSPLYTYLHPPSLRFAITSIPPTSTDSPLNQISNFYSRGRQRIGDLSSDASVYIMFIMRGLALGATAGRAPATPRGASGRALFVLITMMFRAEPAFVLAESQPRLAVGRDRTDRPLWVFPLVYD</sequence>
<reference evidence="1 2" key="1">
    <citation type="journal article" date="2019" name="Commun. Biol.">
        <title>The bagworm genome reveals a unique fibroin gene that provides high tensile strength.</title>
        <authorList>
            <person name="Kono N."/>
            <person name="Nakamura H."/>
            <person name="Ohtoshi R."/>
            <person name="Tomita M."/>
            <person name="Numata K."/>
            <person name="Arakawa K."/>
        </authorList>
    </citation>
    <scope>NUCLEOTIDE SEQUENCE [LARGE SCALE GENOMIC DNA]</scope>
</reference>
<gene>
    <name evidence="1" type="ORF">EVAR_12531_1</name>
</gene>
<dbReference type="AlphaFoldDB" id="A0A4C1TPP5"/>
<evidence type="ECO:0000313" key="1">
    <source>
        <dbReference type="EMBL" id="GBP15947.1"/>
    </source>
</evidence>
<evidence type="ECO:0000313" key="2">
    <source>
        <dbReference type="Proteomes" id="UP000299102"/>
    </source>
</evidence>
<proteinExistence type="predicted"/>